<dbReference type="AlphaFoldDB" id="A0AAX4JW44"/>
<feature type="compositionally biased region" description="Low complexity" evidence="1">
    <location>
        <begin position="277"/>
        <end position="292"/>
    </location>
</feature>
<feature type="compositionally biased region" description="Low complexity" evidence="1">
    <location>
        <begin position="347"/>
        <end position="364"/>
    </location>
</feature>
<protein>
    <recommendedName>
        <fullName evidence="2">Formin GTPase-binding domain-containing protein</fullName>
    </recommendedName>
</protein>
<feature type="compositionally biased region" description="Polar residues" evidence="1">
    <location>
        <begin position="172"/>
        <end position="191"/>
    </location>
</feature>
<feature type="compositionally biased region" description="Low complexity" evidence="1">
    <location>
        <begin position="42"/>
        <end position="72"/>
    </location>
</feature>
<name>A0AAX4JW44_9TREE</name>
<dbReference type="GO" id="GO:0003779">
    <property type="term" value="F:actin binding"/>
    <property type="evidence" value="ECO:0007669"/>
    <property type="project" value="InterPro"/>
</dbReference>
<feature type="compositionally biased region" description="Low complexity" evidence="1">
    <location>
        <begin position="548"/>
        <end position="557"/>
    </location>
</feature>
<feature type="compositionally biased region" description="Polar residues" evidence="1">
    <location>
        <begin position="1"/>
        <end position="17"/>
    </location>
</feature>
<evidence type="ECO:0000313" key="4">
    <source>
        <dbReference type="Proteomes" id="UP001355207"/>
    </source>
</evidence>
<feature type="region of interest" description="Disordered" evidence="1">
    <location>
        <begin position="1"/>
        <end position="197"/>
    </location>
</feature>
<dbReference type="GO" id="GO:0031267">
    <property type="term" value="F:small GTPase binding"/>
    <property type="evidence" value="ECO:0007669"/>
    <property type="project" value="InterPro"/>
</dbReference>
<feature type="compositionally biased region" description="Polar residues" evidence="1">
    <location>
        <begin position="105"/>
        <end position="132"/>
    </location>
</feature>
<feature type="region of interest" description="Disordered" evidence="1">
    <location>
        <begin position="548"/>
        <end position="582"/>
    </location>
</feature>
<dbReference type="SUPFAM" id="SSF48371">
    <property type="entry name" value="ARM repeat"/>
    <property type="match status" value="1"/>
</dbReference>
<dbReference type="EMBL" id="CP144102">
    <property type="protein sequence ID" value="WWC89582.1"/>
    <property type="molecule type" value="Genomic_DNA"/>
</dbReference>
<feature type="region of interest" description="Disordered" evidence="1">
    <location>
        <begin position="771"/>
        <end position="792"/>
    </location>
</feature>
<dbReference type="GeneID" id="91095177"/>
<dbReference type="Proteomes" id="UP001355207">
    <property type="component" value="Chromosome 5"/>
</dbReference>
<feature type="domain" description="Formin GTPase-binding" evidence="2">
    <location>
        <begin position="23"/>
        <end position="535"/>
    </location>
</feature>
<dbReference type="SMART" id="SM01140">
    <property type="entry name" value="Drf_GBD"/>
    <property type="match status" value="1"/>
</dbReference>
<dbReference type="RefSeq" id="XP_066076345.1">
    <property type="nucleotide sequence ID" value="XM_066220248.1"/>
</dbReference>
<feature type="compositionally biased region" description="Low complexity" evidence="1">
    <location>
        <begin position="144"/>
        <end position="153"/>
    </location>
</feature>
<feature type="region of interest" description="Disordered" evidence="1">
    <location>
        <begin position="248"/>
        <end position="296"/>
    </location>
</feature>
<dbReference type="Gene3D" id="1.25.10.10">
    <property type="entry name" value="Leucine-rich Repeat Variant"/>
    <property type="match status" value="1"/>
</dbReference>
<dbReference type="InterPro" id="IPR016024">
    <property type="entry name" value="ARM-type_fold"/>
</dbReference>
<organism evidence="3 4">
    <name type="scientific">Kwoniella dendrophila CBS 6074</name>
    <dbReference type="NCBI Taxonomy" id="1295534"/>
    <lineage>
        <taxon>Eukaryota</taxon>
        <taxon>Fungi</taxon>
        <taxon>Dikarya</taxon>
        <taxon>Basidiomycota</taxon>
        <taxon>Agaricomycotina</taxon>
        <taxon>Tremellomycetes</taxon>
        <taxon>Tremellales</taxon>
        <taxon>Cryptococcaceae</taxon>
        <taxon>Kwoniella</taxon>
    </lineage>
</organism>
<accession>A0AAX4JW44</accession>
<keyword evidence="4" id="KW-1185">Reference proteome</keyword>
<evidence type="ECO:0000313" key="3">
    <source>
        <dbReference type="EMBL" id="WWC89582.1"/>
    </source>
</evidence>
<feature type="compositionally biased region" description="Low complexity" evidence="1">
    <location>
        <begin position="312"/>
        <end position="328"/>
    </location>
</feature>
<proteinExistence type="predicted"/>
<sequence>MSSIHYPSQSQPQTRRPSGSRPPPMVTPGIPVKADQAKLIMQGQGQQQQQFPHSQHSRSSNPSPHPSNIQSNVNSQLANHHRSSMPNPHPSDSQQHQQQQRLQKSNHASTVSSRPLPRTSQSSGPRQSTNDSFLRETSRTNITPSSGSRSMGPPRQPSANLAWGHQKLPSPRDSQQISSPHNNLRQSFDSTTMKESKSDVDMQFEHLLDSLQVPVTVRQKFATVSPDVKNSILLSTLNSNPTVLSSLGLPVPSTPNSSSNKVKKRSSTPFLRKTKSSNEVPSSPNQSNSPQVGKTYDVNGEGFVIVASPVTSPNLNNNNNSMMTPPLSGYNSGQRGQSMDLPRSVRGSIGPSTSTSGGSGSNSSRPLSALFSPSNSNNSVNSLGKSSGKGLGISGFGGGGGGEQPDSFIQWLNSHKGTDLNMDVGKAKKLRMLLRHENTFWVGQFIEMKGYDLILQKLKDLLDIEWREEQHDDQMLYELLRCVKALSTSEIGKVALRTHFPAPFPSLSTLLFSEKKPGDLASRQIIIELWLFLFDLFPLPAYSTPSSSSSSPLLPQHQHQHQHQSTRQPGNRPTSVRFDEKSASQIKNNTVNIVKEVRSLLLPDLPDPSKDHHEFVTKAHRPRIFKAWVGELSDICRDYFWIMCHASNTLWDLSEVDESLVEKPVAPGGATGGVEFEAMNYVTYHFKLLNALCKNQAIESKEDALKLHEDLMASGMDRILVTLRKASTTYYPTLHLELARYVSLLQDVCPNGKLPYLIGKMVGPPPGEVRRFDTPPSSNSREWLPMPAGVGR</sequence>
<gene>
    <name evidence="3" type="ORF">L201_004507</name>
</gene>
<dbReference type="InterPro" id="IPR010473">
    <property type="entry name" value="GTPase-bd"/>
</dbReference>
<evidence type="ECO:0000256" key="1">
    <source>
        <dbReference type="SAM" id="MobiDB-lite"/>
    </source>
</evidence>
<feature type="region of interest" description="Disordered" evidence="1">
    <location>
        <begin position="312"/>
        <end position="384"/>
    </location>
</feature>
<evidence type="ECO:0000259" key="2">
    <source>
        <dbReference type="SMART" id="SM01140"/>
    </source>
</evidence>
<reference evidence="3 4" key="1">
    <citation type="submission" date="2024-01" db="EMBL/GenBank/DDBJ databases">
        <title>Comparative genomics of Cryptococcus and Kwoniella reveals pathogenesis evolution and contrasting modes of karyotype evolution via chromosome fusion or intercentromeric recombination.</title>
        <authorList>
            <person name="Coelho M.A."/>
            <person name="David-Palma M."/>
            <person name="Shea T."/>
            <person name="Bowers K."/>
            <person name="McGinley-Smith S."/>
            <person name="Mohammad A.W."/>
            <person name="Gnirke A."/>
            <person name="Yurkov A.M."/>
            <person name="Nowrousian M."/>
            <person name="Sun S."/>
            <person name="Cuomo C.A."/>
            <person name="Heitman J."/>
        </authorList>
    </citation>
    <scope>NUCLEOTIDE SEQUENCE [LARGE SCALE GENOMIC DNA]</scope>
    <source>
        <strain evidence="3 4">CBS 6074</strain>
    </source>
</reference>
<dbReference type="InterPro" id="IPR011989">
    <property type="entry name" value="ARM-like"/>
</dbReference>
<dbReference type="GO" id="GO:0030036">
    <property type="term" value="P:actin cytoskeleton organization"/>
    <property type="evidence" value="ECO:0007669"/>
    <property type="project" value="InterPro"/>
</dbReference>
<feature type="compositionally biased region" description="Polar residues" evidence="1">
    <location>
        <begin position="73"/>
        <end position="93"/>
    </location>
</feature>
<feature type="compositionally biased region" description="Low complexity" evidence="1">
    <location>
        <begin position="94"/>
        <end position="103"/>
    </location>
</feature>
<feature type="compositionally biased region" description="Low complexity" evidence="1">
    <location>
        <begin position="372"/>
        <end position="384"/>
    </location>
</feature>